<feature type="region of interest" description="Disordered" evidence="1">
    <location>
        <begin position="1"/>
        <end position="63"/>
    </location>
</feature>
<dbReference type="AlphaFoldDB" id="A0A1B6BYA6"/>
<feature type="region of interest" description="Disordered" evidence="1">
    <location>
        <begin position="130"/>
        <end position="161"/>
    </location>
</feature>
<sequence length="161" mass="18254">MEKMTDTELKGNPNENNTPSSKKLKQARLPFQIISSAVKSSETKSRKRKASLNSSDLKIDETDVKENHKVIPDKKQKVGCKEKLDSFKYDEKSSGVEESIKSVIVKDTKLEITSDIICVSDDSRDNLEDHCIDKTNDSRNNKSNKRKINEINKREESGNPI</sequence>
<proteinExistence type="predicted"/>
<organism evidence="2">
    <name type="scientific">Clastoptera arizonana</name>
    <name type="common">Arizona spittle bug</name>
    <dbReference type="NCBI Taxonomy" id="38151"/>
    <lineage>
        <taxon>Eukaryota</taxon>
        <taxon>Metazoa</taxon>
        <taxon>Ecdysozoa</taxon>
        <taxon>Arthropoda</taxon>
        <taxon>Hexapoda</taxon>
        <taxon>Insecta</taxon>
        <taxon>Pterygota</taxon>
        <taxon>Neoptera</taxon>
        <taxon>Paraneoptera</taxon>
        <taxon>Hemiptera</taxon>
        <taxon>Auchenorrhyncha</taxon>
        <taxon>Cercopoidea</taxon>
        <taxon>Clastopteridae</taxon>
        <taxon>Clastoptera</taxon>
    </lineage>
</organism>
<evidence type="ECO:0000313" key="2">
    <source>
        <dbReference type="EMBL" id="JAS05999.1"/>
    </source>
</evidence>
<dbReference type="EMBL" id="GEDC01031299">
    <property type="protein sequence ID" value="JAS05999.1"/>
    <property type="molecule type" value="Transcribed_RNA"/>
</dbReference>
<feature type="non-terminal residue" evidence="2">
    <location>
        <position position="161"/>
    </location>
</feature>
<gene>
    <name evidence="2" type="ORF">g.16617</name>
</gene>
<accession>A0A1B6BYA6</accession>
<reference evidence="2" key="1">
    <citation type="submission" date="2015-12" db="EMBL/GenBank/DDBJ databases">
        <title>De novo transcriptome assembly of four potential Pierce s Disease insect vectors from Arizona vineyards.</title>
        <authorList>
            <person name="Tassone E.E."/>
        </authorList>
    </citation>
    <scope>NUCLEOTIDE SEQUENCE</scope>
</reference>
<feature type="compositionally biased region" description="Basic and acidic residues" evidence="1">
    <location>
        <begin position="147"/>
        <end position="161"/>
    </location>
</feature>
<evidence type="ECO:0000256" key="1">
    <source>
        <dbReference type="SAM" id="MobiDB-lite"/>
    </source>
</evidence>
<protein>
    <submittedName>
        <fullName evidence="2">Uncharacterized protein</fullName>
    </submittedName>
</protein>
<feature type="compositionally biased region" description="Basic and acidic residues" evidence="1">
    <location>
        <begin position="130"/>
        <end position="140"/>
    </location>
</feature>
<name>A0A1B6BYA6_9HEMI</name>